<dbReference type="AlphaFoldDB" id="E1R8D1"/>
<evidence type="ECO:0000313" key="2">
    <source>
        <dbReference type="Proteomes" id="UP000002318"/>
    </source>
</evidence>
<accession>E1R8D1</accession>
<sequence>MESILISISHTTGEQDLMSSTKEKTKIDMTDVTQKEVVCPYDEEKVFLKIKSYRFLYFNEKGEMRNEES</sequence>
<name>E1R8D1_SEDSS</name>
<gene>
    <name evidence="1" type="ordered locus">Spirs_0117</name>
</gene>
<reference evidence="1 2" key="1">
    <citation type="journal article" date="2010" name="Stand. Genomic Sci.">
        <title>Complete genome sequence of Spirochaeta smaragdinae type strain (SEBR 4228).</title>
        <authorList>
            <person name="Mavromatis K."/>
            <person name="Yasawong M."/>
            <person name="Chertkov O."/>
            <person name="Lapidus A."/>
            <person name="Lucas S."/>
            <person name="Nolan M."/>
            <person name="Del Rio T.G."/>
            <person name="Tice H."/>
            <person name="Cheng J.F."/>
            <person name="Pitluck S."/>
            <person name="Liolios K."/>
            <person name="Ivanova N."/>
            <person name="Tapia R."/>
            <person name="Han C."/>
            <person name="Bruce D."/>
            <person name="Goodwin L."/>
            <person name="Pati A."/>
            <person name="Chen A."/>
            <person name="Palaniappan K."/>
            <person name="Land M."/>
            <person name="Hauser L."/>
            <person name="Chang Y.J."/>
            <person name="Jeffries C.D."/>
            <person name="Detter J.C."/>
            <person name="Rohde M."/>
            <person name="Brambilla E."/>
            <person name="Spring S."/>
            <person name="Goker M."/>
            <person name="Sikorski J."/>
            <person name="Woyke T."/>
            <person name="Bristow J."/>
            <person name="Eisen J.A."/>
            <person name="Markowitz V."/>
            <person name="Hugenholtz P."/>
            <person name="Klenk H.P."/>
            <person name="Kyrpides N.C."/>
        </authorList>
    </citation>
    <scope>NUCLEOTIDE SEQUENCE [LARGE SCALE GENOMIC DNA]</scope>
    <source>
        <strain evidence="2">DSM 11293 / JCM 15392 / SEBR 4228</strain>
    </source>
</reference>
<keyword evidence="2" id="KW-1185">Reference proteome</keyword>
<proteinExistence type="predicted"/>
<dbReference type="Proteomes" id="UP000002318">
    <property type="component" value="Chromosome"/>
</dbReference>
<dbReference type="RefSeq" id="WP_013252739.1">
    <property type="nucleotide sequence ID" value="NC_014364.1"/>
</dbReference>
<protein>
    <submittedName>
        <fullName evidence="1">Uncharacterized protein</fullName>
    </submittedName>
</protein>
<organism evidence="1 2">
    <name type="scientific">Sediminispirochaeta smaragdinae (strain DSM 11293 / JCM 15392 / SEBR 4228)</name>
    <name type="common">Spirochaeta smaragdinae</name>
    <dbReference type="NCBI Taxonomy" id="573413"/>
    <lineage>
        <taxon>Bacteria</taxon>
        <taxon>Pseudomonadati</taxon>
        <taxon>Spirochaetota</taxon>
        <taxon>Spirochaetia</taxon>
        <taxon>Spirochaetales</taxon>
        <taxon>Spirochaetaceae</taxon>
        <taxon>Sediminispirochaeta</taxon>
    </lineage>
</organism>
<dbReference type="HOGENOM" id="CLU_2773842_0_0_12"/>
<dbReference type="EMBL" id="CP002116">
    <property type="protein sequence ID" value="ADK79275.1"/>
    <property type="molecule type" value="Genomic_DNA"/>
</dbReference>
<evidence type="ECO:0000313" key="1">
    <source>
        <dbReference type="EMBL" id="ADK79275.1"/>
    </source>
</evidence>
<dbReference type="KEGG" id="ssm:Spirs_0117"/>
<dbReference type="STRING" id="573413.Spirs_0117"/>